<feature type="binding site" evidence="11">
    <location>
        <position position="129"/>
    </location>
    <ligand>
        <name>substrate</name>
    </ligand>
</feature>
<feature type="binding site" evidence="12">
    <location>
        <position position="150"/>
    </location>
    <ligand>
        <name>Mg(2+)</name>
        <dbReference type="ChEBI" id="CHEBI:18420"/>
    </ligand>
</feature>
<dbReference type="InterPro" id="IPR014049">
    <property type="entry name" value="Glutathione_synthase_N_euk"/>
</dbReference>
<dbReference type="Gene3D" id="3.30.1490.50">
    <property type="match status" value="1"/>
</dbReference>
<evidence type="ECO:0000256" key="5">
    <source>
        <dbReference type="ARBA" id="ARBA00022684"/>
    </source>
</evidence>
<dbReference type="GO" id="GO:0005524">
    <property type="term" value="F:ATP binding"/>
    <property type="evidence" value="ECO:0007669"/>
    <property type="project" value="UniProtKB-UniRule"/>
</dbReference>
<keyword evidence="7 10" id="KW-0547">Nucleotide-binding</keyword>
<dbReference type="GO" id="GO:0000287">
    <property type="term" value="F:magnesium ion binding"/>
    <property type="evidence" value="ECO:0007669"/>
    <property type="project" value="UniProtKB-UniRule"/>
</dbReference>
<comment type="similarity">
    <text evidence="2 10">Belongs to the eukaryotic GSH synthase family.</text>
</comment>
<dbReference type="PANTHER" id="PTHR11130:SF0">
    <property type="entry name" value="GLUTATHIONE SYNTHETASE"/>
    <property type="match status" value="1"/>
</dbReference>
<dbReference type="EMBL" id="CP119877">
    <property type="protein sequence ID" value="WFD33264.1"/>
    <property type="molecule type" value="Genomic_DNA"/>
</dbReference>
<keyword evidence="9 10" id="KW-0460">Magnesium</keyword>
<dbReference type="Gene3D" id="3.40.50.1760">
    <property type="entry name" value="Glutathione synthase, substrate-binding domain superfamily, eukaryotic"/>
    <property type="match status" value="1"/>
</dbReference>
<dbReference type="PIRSF" id="PIRSF001558">
    <property type="entry name" value="GSHase"/>
    <property type="match status" value="1"/>
</dbReference>
<dbReference type="InterPro" id="IPR014042">
    <property type="entry name" value="Glutathione_synthase_a-hlx"/>
</dbReference>
<protein>
    <recommendedName>
        <fullName evidence="10">Glutathione synthetase</fullName>
        <shortName evidence="10">GSH-S</shortName>
        <ecNumber evidence="10">6.3.2.3</ecNumber>
    </recommendedName>
</protein>
<evidence type="ECO:0000256" key="1">
    <source>
        <dbReference type="ARBA" id="ARBA00004965"/>
    </source>
</evidence>
<feature type="binding site" evidence="11">
    <location>
        <position position="491"/>
    </location>
    <ligand>
        <name>substrate</name>
    </ligand>
</feature>
<feature type="binding site" evidence="13">
    <location>
        <begin position="295"/>
        <end position="298"/>
    </location>
    <ligand>
        <name>substrate</name>
    </ligand>
</feature>
<dbReference type="SUPFAM" id="SSF56059">
    <property type="entry name" value="Glutathione synthetase ATP-binding domain-like"/>
    <property type="match status" value="1"/>
</dbReference>
<keyword evidence="6 10" id="KW-0479">Metal-binding</keyword>
<evidence type="ECO:0000256" key="4">
    <source>
        <dbReference type="ARBA" id="ARBA00022598"/>
    </source>
</evidence>
<keyword evidence="5 10" id="KW-0317">Glutathione biosynthesis</keyword>
<feature type="binding site" evidence="11">
    <location>
        <begin position="386"/>
        <end position="395"/>
    </location>
    <ligand>
        <name>ATP</name>
        <dbReference type="ChEBI" id="CHEBI:30616"/>
    </ligand>
</feature>
<dbReference type="NCBIfam" id="TIGR01986">
    <property type="entry name" value="glut_syn_euk"/>
    <property type="match status" value="1"/>
</dbReference>
<reference evidence="15" key="1">
    <citation type="submission" date="2023-03" db="EMBL/GenBank/DDBJ databases">
        <title>Mating type loci evolution in Malassezia.</title>
        <authorList>
            <person name="Coelho M.A."/>
        </authorList>
    </citation>
    <scope>NUCLEOTIDE SEQUENCE</scope>
    <source>
        <strain evidence="15">CBS 11721</strain>
    </source>
</reference>
<dbReference type="GO" id="GO:0004363">
    <property type="term" value="F:glutathione synthase activity"/>
    <property type="evidence" value="ECO:0007669"/>
    <property type="project" value="UniProtKB-UniRule"/>
</dbReference>
<dbReference type="Pfam" id="PF03199">
    <property type="entry name" value="GSH_synthase"/>
    <property type="match status" value="1"/>
</dbReference>
<dbReference type="SUPFAM" id="SSF52440">
    <property type="entry name" value="PreATP-grasp domain"/>
    <property type="match status" value="1"/>
</dbReference>
<dbReference type="GO" id="GO:0043295">
    <property type="term" value="F:glutathione binding"/>
    <property type="evidence" value="ECO:0007669"/>
    <property type="project" value="UniProtKB-UniRule"/>
</dbReference>
<evidence type="ECO:0000256" key="2">
    <source>
        <dbReference type="ARBA" id="ARBA00010385"/>
    </source>
</evidence>
<proteinExistence type="inferred from homology"/>
<gene>
    <name evidence="15" type="primary">GSH2</name>
    <name evidence="15" type="ORF">MCUN1_000077</name>
</gene>
<feature type="binding site" evidence="11">
    <location>
        <position position="467"/>
    </location>
    <ligand>
        <name>ATP</name>
        <dbReference type="ChEBI" id="CHEBI:30616"/>
    </ligand>
</feature>
<name>A0AAF0EQZ0_9BASI</name>
<comment type="pathway">
    <text evidence="1 10">Sulfur metabolism; glutathione biosynthesis; glutathione from L-cysteine and L-glutamate: step 2/2.</text>
</comment>
<dbReference type="GO" id="GO:0005829">
    <property type="term" value="C:cytosol"/>
    <property type="evidence" value="ECO:0007669"/>
    <property type="project" value="TreeGrafter"/>
</dbReference>
<feature type="binding site" evidence="11">
    <location>
        <position position="240"/>
    </location>
    <ligand>
        <name>substrate</name>
    </ligand>
</feature>
<evidence type="ECO:0000256" key="8">
    <source>
        <dbReference type="ARBA" id="ARBA00022840"/>
    </source>
</evidence>
<evidence type="ECO:0000256" key="10">
    <source>
        <dbReference type="PIRNR" id="PIRNR001558"/>
    </source>
</evidence>
<feature type="binding site" evidence="13">
    <location>
        <begin position="234"/>
        <end position="236"/>
    </location>
    <ligand>
        <name>substrate</name>
    </ligand>
</feature>
<dbReference type="AlphaFoldDB" id="A0AAF0EQZ0"/>
<evidence type="ECO:0000313" key="15">
    <source>
        <dbReference type="EMBL" id="WFD33264.1"/>
    </source>
</evidence>
<dbReference type="PANTHER" id="PTHR11130">
    <property type="entry name" value="GLUTATHIONE SYNTHETASE"/>
    <property type="match status" value="1"/>
</dbReference>
<feature type="binding site" evidence="12">
    <location>
        <position position="152"/>
    </location>
    <ligand>
        <name>Mg(2+)</name>
        <dbReference type="ChEBI" id="CHEBI:18420"/>
    </ligand>
</feature>
<comment type="catalytic activity">
    <reaction evidence="10">
        <text>gamma-L-glutamyl-L-cysteine + glycine + ATP = glutathione + ADP + phosphate + H(+)</text>
        <dbReference type="Rhea" id="RHEA:13557"/>
        <dbReference type="ChEBI" id="CHEBI:15378"/>
        <dbReference type="ChEBI" id="CHEBI:30616"/>
        <dbReference type="ChEBI" id="CHEBI:43474"/>
        <dbReference type="ChEBI" id="CHEBI:57305"/>
        <dbReference type="ChEBI" id="CHEBI:57925"/>
        <dbReference type="ChEBI" id="CHEBI:58173"/>
        <dbReference type="ChEBI" id="CHEBI:456216"/>
        <dbReference type="EC" id="6.3.2.3"/>
    </reaction>
</comment>
<keyword evidence="4 10" id="KW-0436">Ligase</keyword>
<sequence length="515" mass="56511">MPEWPPEEVLEDRRLVALVNAARDYALAHGLVIRAPAKDGAQPPQDTVIHAPLTLLPTPFPRNLFENAKRLQPLYNKLYSRVASDHDFIREVIGGAVARVDDFQRRLYEIFERVLEEGVVQPVTLGLFRSDYLMHTCAGATDGVVLKQVEFNTISSSFGPLCAEVTKMHRYLLARGAYDATSHLLSNGNIPENNALATLAAGLADAHRYYVQNTRGNGTAVQGACVLFVVQPNERNTFDQRAIEYELLAKHGIRSQRASMEDLSKWASLQGNKRILVVQSPLSTLPIEISTVYFRAGYDPVDYQNDTAWETRFLLERSLAIKCPSVSLQLAGAKKVQQVLAEPGVLERFITHSEAVQLRPSFAELLPVNEETIKIATASPEDYVLKPQREGGGHNIYKQDIPPALAAMAERDAERAKEGAGEVHEHEGYILMGLIKTPPHRGNVFLRANTGPDTPGGAAHATETVSELGIYGTSLFGPDLLVEKSDGFLLRTKGSDSNEGGVAVGYSVIDTPLLV</sequence>
<feature type="binding site" evidence="11">
    <location>
        <position position="499"/>
    </location>
    <ligand>
        <name>ATP</name>
        <dbReference type="ChEBI" id="CHEBI:30616"/>
    </ligand>
</feature>
<comment type="subunit">
    <text evidence="3">Homodimer.</text>
</comment>
<dbReference type="Gene3D" id="3.30.1490.80">
    <property type="match status" value="1"/>
</dbReference>
<accession>A0AAF0EQZ0</accession>
<dbReference type="Pfam" id="PF03917">
    <property type="entry name" value="GSH_synth_ATP"/>
    <property type="match status" value="1"/>
</dbReference>
<feature type="binding site" evidence="11">
    <location>
        <position position="334"/>
    </location>
    <ligand>
        <name>ATP</name>
        <dbReference type="ChEBI" id="CHEBI:30616"/>
    </ligand>
</feature>
<dbReference type="InterPro" id="IPR014709">
    <property type="entry name" value="Glutathione_synthase_C_euk"/>
</dbReference>
<evidence type="ECO:0000256" key="9">
    <source>
        <dbReference type="ARBA" id="ARBA00022842"/>
    </source>
</evidence>
<comment type="cofactor">
    <cofactor evidence="10 12">
        <name>Mg(2+)</name>
        <dbReference type="ChEBI" id="CHEBI:18420"/>
    </cofactor>
    <text evidence="10 12">Binds 1 Mg(2+) ion per subunit.</text>
</comment>
<evidence type="ECO:0000259" key="14">
    <source>
        <dbReference type="Pfam" id="PF03199"/>
    </source>
</evidence>
<evidence type="ECO:0000256" key="11">
    <source>
        <dbReference type="PIRSR" id="PIRSR001558-1"/>
    </source>
</evidence>
<dbReference type="FunFam" id="3.40.50.1760:FF:000001">
    <property type="entry name" value="Glutathione synthetase"/>
    <property type="match status" value="1"/>
</dbReference>
<feature type="binding site" evidence="13">
    <location>
        <begin position="502"/>
        <end position="503"/>
    </location>
    <ligand>
        <name>substrate</name>
    </ligand>
</feature>
<evidence type="ECO:0000256" key="6">
    <source>
        <dbReference type="ARBA" id="ARBA00022723"/>
    </source>
</evidence>
<dbReference type="Gene3D" id="1.10.1080.10">
    <property type="entry name" value="Glutathione Synthetase, Chain A, domain 3"/>
    <property type="match status" value="1"/>
</dbReference>
<evidence type="ECO:0000256" key="7">
    <source>
        <dbReference type="ARBA" id="ARBA00022741"/>
    </source>
</evidence>
<dbReference type="InterPro" id="IPR004887">
    <property type="entry name" value="GSH_synth_subst-bd"/>
</dbReference>
<dbReference type="Gene3D" id="3.30.470.20">
    <property type="entry name" value="ATP-grasp fold, B domain"/>
    <property type="match status" value="1"/>
</dbReference>
<feature type="binding site" evidence="11">
    <location>
        <position position="150"/>
    </location>
    <ligand>
        <name>ATP</name>
        <dbReference type="ChEBI" id="CHEBI:30616"/>
    </ligand>
</feature>
<feature type="domain" description="Glutathione synthase substrate-binding" evidence="14">
    <location>
        <begin position="224"/>
        <end position="331"/>
    </location>
</feature>
<dbReference type="InterPro" id="IPR005615">
    <property type="entry name" value="Glutathione_synthase"/>
</dbReference>
<evidence type="ECO:0000256" key="13">
    <source>
        <dbReference type="PIRSR" id="PIRSR001558-3"/>
    </source>
</evidence>
<dbReference type="Proteomes" id="UP001219933">
    <property type="component" value="Chromosome 1"/>
</dbReference>
<feature type="binding site" evidence="12">
    <location>
        <position position="390"/>
    </location>
    <ligand>
        <name>Mg(2+)</name>
        <dbReference type="ChEBI" id="CHEBI:18420"/>
    </ligand>
</feature>
<organism evidence="15 16">
    <name type="scientific">Malassezia cuniculi</name>
    <dbReference type="NCBI Taxonomy" id="948313"/>
    <lineage>
        <taxon>Eukaryota</taxon>
        <taxon>Fungi</taxon>
        <taxon>Dikarya</taxon>
        <taxon>Basidiomycota</taxon>
        <taxon>Ustilaginomycotina</taxon>
        <taxon>Malasseziomycetes</taxon>
        <taxon>Malasseziales</taxon>
        <taxon>Malasseziaceae</taxon>
        <taxon>Malassezia</taxon>
    </lineage>
</organism>
<evidence type="ECO:0000256" key="12">
    <source>
        <dbReference type="PIRSR" id="PIRSR001558-2"/>
    </source>
</evidence>
<feature type="binding site" evidence="11">
    <location>
        <position position="493"/>
    </location>
    <ligand>
        <name>ATP</name>
        <dbReference type="ChEBI" id="CHEBI:30616"/>
    </ligand>
</feature>
<dbReference type="InterPro" id="IPR016185">
    <property type="entry name" value="PreATP-grasp_dom_sf"/>
</dbReference>
<feature type="binding site" evidence="11">
    <location>
        <position position="397"/>
    </location>
    <ligand>
        <name>ATP</name>
        <dbReference type="ChEBI" id="CHEBI:30616"/>
    </ligand>
</feature>
<feature type="binding site" evidence="11">
    <location>
        <begin position="432"/>
        <end position="435"/>
    </location>
    <ligand>
        <name>ATP</name>
        <dbReference type="ChEBI" id="CHEBI:30616"/>
    </ligand>
</feature>
<evidence type="ECO:0000313" key="16">
    <source>
        <dbReference type="Proteomes" id="UP001219933"/>
    </source>
</evidence>
<feature type="binding site" evidence="13">
    <location>
        <begin position="154"/>
        <end position="157"/>
    </location>
    <ligand>
        <name>substrate</name>
    </ligand>
</feature>
<dbReference type="InterPro" id="IPR037013">
    <property type="entry name" value="GSH-S_sub-bd_sf"/>
</dbReference>
<evidence type="ECO:0000256" key="3">
    <source>
        <dbReference type="ARBA" id="ARBA00011738"/>
    </source>
</evidence>
<keyword evidence="16" id="KW-1185">Reference proteome</keyword>
<keyword evidence="8 10" id="KW-0067">ATP-binding</keyword>
<dbReference type="EC" id="6.3.2.3" evidence="10"/>